<comment type="similarity">
    <text evidence="2">Belongs to the FliS family.</text>
</comment>
<dbReference type="PIRSF" id="PIRSF039090">
    <property type="entry name" value="Flis"/>
    <property type="match status" value="1"/>
</dbReference>
<dbReference type="Gene3D" id="1.20.120.340">
    <property type="entry name" value="Flagellar protein FliS"/>
    <property type="match status" value="1"/>
</dbReference>
<keyword evidence="6" id="KW-0282">Flagellum</keyword>
<dbReference type="NCBIfam" id="TIGR00208">
    <property type="entry name" value="fliS"/>
    <property type="match status" value="1"/>
</dbReference>
<dbReference type="InterPro" id="IPR036584">
    <property type="entry name" value="FliS_sf"/>
</dbReference>
<comment type="subcellular location">
    <subcellularLocation>
        <location evidence="1">Cytoplasm</location>
        <location evidence="1">Cytosol</location>
    </subcellularLocation>
</comment>
<dbReference type="PANTHER" id="PTHR34773">
    <property type="entry name" value="FLAGELLAR SECRETION CHAPERONE FLIS"/>
    <property type="match status" value="1"/>
</dbReference>
<keyword evidence="4" id="KW-1005">Bacterial flagellum biogenesis</keyword>
<protein>
    <submittedName>
        <fullName evidence="6">Flagellar protein FliS</fullName>
    </submittedName>
</protein>
<name>A0ABM8FK32_9BACT</name>
<evidence type="ECO:0000313" key="6">
    <source>
        <dbReference type="EMBL" id="BDY12003.1"/>
    </source>
</evidence>
<evidence type="ECO:0000256" key="1">
    <source>
        <dbReference type="ARBA" id="ARBA00004514"/>
    </source>
</evidence>
<evidence type="ECO:0000256" key="5">
    <source>
        <dbReference type="ARBA" id="ARBA00023186"/>
    </source>
</evidence>
<accession>A0ABM8FK32</accession>
<reference evidence="6 7" key="1">
    <citation type="submission" date="2023-03" db="EMBL/GenBank/DDBJ databases">
        <title>Description of Hydrogenimonas sp. ISO32.</title>
        <authorList>
            <person name="Mino S."/>
            <person name="Fukazawa S."/>
            <person name="Sawabe T."/>
        </authorList>
    </citation>
    <scope>NUCLEOTIDE SEQUENCE [LARGE SCALE GENOMIC DNA]</scope>
    <source>
        <strain evidence="6 7">ISO32</strain>
    </source>
</reference>
<gene>
    <name evidence="6" type="ORF">HCR_03150</name>
</gene>
<dbReference type="InterPro" id="IPR003713">
    <property type="entry name" value="FliS"/>
</dbReference>
<evidence type="ECO:0000256" key="3">
    <source>
        <dbReference type="ARBA" id="ARBA00022490"/>
    </source>
</evidence>
<dbReference type="RefSeq" id="WP_286337218.1">
    <property type="nucleotide sequence ID" value="NZ_AP027370.1"/>
</dbReference>
<evidence type="ECO:0000313" key="7">
    <source>
        <dbReference type="Proteomes" id="UP001321445"/>
    </source>
</evidence>
<keyword evidence="3" id="KW-0963">Cytoplasm</keyword>
<dbReference type="Proteomes" id="UP001321445">
    <property type="component" value="Chromosome"/>
</dbReference>
<dbReference type="EMBL" id="AP027370">
    <property type="protein sequence ID" value="BDY12003.1"/>
    <property type="molecule type" value="Genomic_DNA"/>
</dbReference>
<keyword evidence="6" id="KW-0966">Cell projection</keyword>
<keyword evidence="7" id="KW-1185">Reference proteome</keyword>
<organism evidence="6 7">
    <name type="scientific">Hydrogenimonas cancrithermarum</name>
    <dbReference type="NCBI Taxonomy" id="2993563"/>
    <lineage>
        <taxon>Bacteria</taxon>
        <taxon>Pseudomonadati</taxon>
        <taxon>Campylobacterota</taxon>
        <taxon>Epsilonproteobacteria</taxon>
        <taxon>Campylobacterales</taxon>
        <taxon>Hydrogenimonadaceae</taxon>
        <taxon>Hydrogenimonas</taxon>
    </lineage>
</organism>
<evidence type="ECO:0000256" key="2">
    <source>
        <dbReference type="ARBA" id="ARBA00008787"/>
    </source>
</evidence>
<proteinExistence type="inferred from homology"/>
<dbReference type="Pfam" id="PF02561">
    <property type="entry name" value="FliS"/>
    <property type="match status" value="1"/>
</dbReference>
<dbReference type="CDD" id="cd16098">
    <property type="entry name" value="FliS"/>
    <property type="match status" value="1"/>
</dbReference>
<dbReference type="PANTHER" id="PTHR34773:SF1">
    <property type="entry name" value="FLAGELLAR SECRETION CHAPERONE FLIS"/>
    <property type="match status" value="1"/>
</dbReference>
<keyword evidence="6" id="KW-0969">Cilium</keyword>
<dbReference type="SUPFAM" id="SSF101116">
    <property type="entry name" value="Flagellar export chaperone FliS"/>
    <property type="match status" value="1"/>
</dbReference>
<keyword evidence="5" id="KW-0143">Chaperone</keyword>
<sequence>MTAAAAYSTYTQNNIQIESPEKLIEMLYEGIIRFCSLAKKSIELGDIEKRVYWTNRAVAVFIELINSLDAKKGGEVAIYLEGLYNQQIKFLNESNLENSTEKIDIVLHVTRELLEAWREVTGK</sequence>
<evidence type="ECO:0000256" key="4">
    <source>
        <dbReference type="ARBA" id="ARBA00022795"/>
    </source>
</evidence>